<proteinExistence type="predicted"/>
<dbReference type="AlphaFoldDB" id="S7UPU0"/>
<name>S7UPU0_DESML</name>
<evidence type="ECO:0000313" key="1">
    <source>
        <dbReference type="EMBL" id="EPR36064.1"/>
    </source>
</evidence>
<protein>
    <submittedName>
        <fullName evidence="1">Uncharacterized protein</fullName>
    </submittedName>
</protein>
<keyword evidence="2" id="KW-1185">Reference proteome</keyword>
<accession>S7UPU0</accession>
<dbReference type="eggNOG" id="ENOG5031XPD">
    <property type="taxonomic scope" value="Bacteria"/>
</dbReference>
<dbReference type="RefSeq" id="WP_020877880.1">
    <property type="nucleotide sequence ID" value="NZ_ATHJ01000105.1"/>
</dbReference>
<comment type="caution">
    <text evidence="1">The sequence shown here is derived from an EMBL/GenBank/DDBJ whole genome shotgun (WGS) entry which is preliminary data.</text>
</comment>
<dbReference type="InterPro" id="IPR038765">
    <property type="entry name" value="Papain-like_cys_pep_sf"/>
</dbReference>
<evidence type="ECO:0000313" key="2">
    <source>
        <dbReference type="Proteomes" id="UP000014977"/>
    </source>
</evidence>
<reference evidence="1 2" key="1">
    <citation type="journal article" date="2013" name="Genome Announc.">
        <title>Draft genome sequences for three mercury-methylating, sulfate-reducing bacteria.</title>
        <authorList>
            <person name="Brown S.D."/>
            <person name="Hurt R.A.Jr."/>
            <person name="Gilmour C.C."/>
            <person name="Elias D.A."/>
        </authorList>
    </citation>
    <scope>NUCLEOTIDE SEQUENCE [LARGE SCALE GENOMIC DNA]</scope>
    <source>
        <strain evidence="1 2">DSM 2059</strain>
    </source>
</reference>
<dbReference type="Gene3D" id="3.90.1720.10">
    <property type="entry name" value="endopeptidase domain like (from Nostoc punctiforme)"/>
    <property type="match status" value="1"/>
</dbReference>
<dbReference type="EMBL" id="ATHJ01000105">
    <property type="protein sequence ID" value="EPR36064.1"/>
    <property type="molecule type" value="Genomic_DNA"/>
</dbReference>
<organism evidence="1 2">
    <name type="scientific">Desulfococcus multivorans DSM 2059</name>
    <dbReference type="NCBI Taxonomy" id="1121405"/>
    <lineage>
        <taxon>Bacteria</taxon>
        <taxon>Pseudomonadati</taxon>
        <taxon>Thermodesulfobacteriota</taxon>
        <taxon>Desulfobacteria</taxon>
        <taxon>Desulfobacterales</taxon>
        <taxon>Desulfococcaceae</taxon>
        <taxon>Desulfococcus</taxon>
    </lineage>
</organism>
<dbReference type="OrthoDB" id="9155498at2"/>
<gene>
    <name evidence="1" type="ORF">dsmv_0769</name>
</gene>
<dbReference type="STRING" id="897.B2D07_16520"/>
<dbReference type="SUPFAM" id="SSF54001">
    <property type="entry name" value="Cysteine proteinases"/>
    <property type="match status" value="1"/>
</dbReference>
<sequence>MRIDTPVRQMDMSEVKAGDVLLSYGDGWISDVIRLVDGGDYSHAAFFDGNNIVEAGLRGVVVTPLESEVAAQKYVDVYRFKSDSGSPFSLPDWPVEPVIERAHYYFDKGTKYADNQLYLVGVLIVVRKLPYGRVEKAVLRAVLDMIFKLFKRIAEGRETKSVVCSELVYRSFYEAVPEKKYGLSIKGALAPFKGRLDSLVENESGEDDLHDAEIEETIRRIERTYWEIRPELAASKDEIHTLLKAGNPLVAAEMVSPHDLQISPNLEKIGRVRKPAR</sequence>
<dbReference type="Proteomes" id="UP000014977">
    <property type="component" value="Unassembled WGS sequence"/>
</dbReference>